<accession>A0ABD3R4B3</accession>
<proteinExistence type="predicted"/>
<feature type="region of interest" description="Disordered" evidence="1">
    <location>
        <begin position="42"/>
        <end position="142"/>
    </location>
</feature>
<gene>
    <name evidence="2" type="ORF">ACHAXA_008381</name>
</gene>
<reference evidence="2 3" key="1">
    <citation type="submission" date="2024-10" db="EMBL/GenBank/DDBJ databases">
        <title>Updated reference genomes for cyclostephanoid diatoms.</title>
        <authorList>
            <person name="Roberts W.R."/>
            <person name="Alverson A.J."/>
        </authorList>
    </citation>
    <scope>NUCLEOTIDE SEQUENCE [LARGE SCALE GENOMIC DNA]</scope>
    <source>
        <strain evidence="2 3">AJA228-03</strain>
    </source>
</reference>
<evidence type="ECO:0000256" key="1">
    <source>
        <dbReference type="SAM" id="MobiDB-lite"/>
    </source>
</evidence>
<comment type="caution">
    <text evidence="2">The sequence shown here is derived from an EMBL/GenBank/DDBJ whole genome shotgun (WGS) entry which is preliminary data.</text>
</comment>
<sequence>MENAVGGIVGIGYDGLLRGCPDTSLIEREAARSLCALGLDRSRSISQDEDDAIKSSSDVDTSAHDGTDPVSSSGTAMGQRTQLSSDPMPTSAVLSSSAIERTTTTAVSAARKIENAPPRKARPPPSKHNAKRRDPSRDTSVPFDEMKRLMHVYGSLKCLRRRLPVDSGRAAKAESIKRKFYRWFPDLEERFVRTEEGWYVPKAGHEVEMRYREAMRRGDQDCLVKKRSAKRFSTKHSDRRAV</sequence>
<keyword evidence="3" id="KW-1185">Reference proteome</keyword>
<dbReference type="EMBL" id="JALLPB020000589">
    <property type="protein sequence ID" value="KAL3807747.1"/>
    <property type="molecule type" value="Genomic_DNA"/>
</dbReference>
<name>A0ABD3R4B3_9STRA</name>
<dbReference type="AlphaFoldDB" id="A0ABD3R4B3"/>
<feature type="compositionally biased region" description="Polar residues" evidence="1">
    <location>
        <begin position="69"/>
        <end position="107"/>
    </location>
</feature>
<dbReference type="Proteomes" id="UP001530377">
    <property type="component" value="Unassembled WGS sequence"/>
</dbReference>
<organism evidence="2 3">
    <name type="scientific">Cyclostephanos tholiformis</name>
    <dbReference type="NCBI Taxonomy" id="382380"/>
    <lineage>
        <taxon>Eukaryota</taxon>
        <taxon>Sar</taxon>
        <taxon>Stramenopiles</taxon>
        <taxon>Ochrophyta</taxon>
        <taxon>Bacillariophyta</taxon>
        <taxon>Coscinodiscophyceae</taxon>
        <taxon>Thalassiosirophycidae</taxon>
        <taxon>Stephanodiscales</taxon>
        <taxon>Stephanodiscaceae</taxon>
        <taxon>Cyclostephanos</taxon>
    </lineage>
</organism>
<protein>
    <submittedName>
        <fullName evidence="2">Uncharacterized protein</fullName>
    </submittedName>
</protein>
<evidence type="ECO:0000313" key="2">
    <source>
        <dbReference type="EMBL" id="KAL3807747.1"/>
    </source>
</evidence>
<evidence type="ECO:0000313" key="3">
    <source>
        <dbReference type="Proteomes" id="UP001530377"/>
    </source>
</evidence>